<name>A0AAV0AVB0_PHAPC</name>
<dbReference type="AlphaFoldDB" id="A0AAV0AVB0"/>
<evidence type="ECO:0000313" key="1">
    <source>
        <dbReference type="EMBL" id="CAH7672784.1"/>
    </source>
</evidence>
<sequence>MPPSLVILEASQKLFRILCKIDTFVLAPILSIEKAESLRNIRFNVFDSLSRLNLENGCQRNKSINIFHLLRSLSRDLSRIKYQLEEFIYWADDVLLASLASSDRGERLVNDDDRARDYKFAALIDTCADVVQAGWMILGQISKANEFTSGSLRLYQAKINQKRVTVTSRAQLLKSTQTRGSIRSKVSKASLSQIHRCLKTRAATLRLYRQKDSLRRSFSRFTKFINPKGVSVSIKVAKSYLKLIK</sequence>
<accession>A0AAV0AVB0</accession>
<keyword evidence="2" id="KW-1185">Reference proteome</keyword>
<organism evidence="1 2">
    <name type="scientific">Phakopsora pachyrhizi</name>
    <name type="common">Asian soybean rust disease fungus</name>
    <dbReference type="NCBI Taxonomy" id="170000"/>
    <lineage>
        <taxon>Eukaryota</taxon>
        <taxon>Fungi</taxon>
        <taxon>Dikarya</taxon>
        <taxon>Basidiomycota</taxon>
        <taxon>Pucciniomycotina</taxon>
        <taxon>Pucciniomycetes</taxon>
        <taxon>Pucciniales</taxon>
        <taxon>Phakopsoraceae</taxon>
        <taxon>Phakopsora</taxon>
    </lineage>
</organism>
<comment type="caution">
    <text evidence="1">The sequence shown here is derived from an EMBL/GenBank/DDBJ whole genome shotgun (WGS) entry which is preliminary data.</text>
</comment>
<protein>
    <submittedName>
        <fullName evidence="1">Expressed protein</fullName>
    </submittedName>
</protein>
<dbReference type="EMBL" id="CALTRL010001496">
    <property type="protein sequence ID" value="CAH7672784.1"/>
    <property type="molecule type" value="Genomic_DNA"/>
</dbReference>
<proteinExistence type="predicted"/>
<gene>
    <name evidence="1" type="ORF">PPACK8108_LOCUS7615</name>
</gene>
<dbReference type="Proteomes" id="UP001153365">
    <property type="component" value="Unassembled WGS sequence"/>
</dbReference>
<evidence type="ECO:0000313" key="2">
    <source>
        <dbReference type="Proteomes" id="UP001153365"/>
    </source>
</evidence>
<reference evidence="1" key="1">
    <citation type="submission" date="2022-06" db="EMBL/GenBank/DDBJ databases">
        <authorList>
            <consortium name="SYNGENTA / RWTH Aachen University"/>
        </authorList>
    </citation>
    <scope>NUCLEOTIDE SEQUENCE</scope>
</reference>